<evidence type="ECO:0000313" key="5">
    <source>
        <dbReference type="EMBL" id="OXR39679.1"/>
    </source>
</evidence>
<dbReference type="InterPro" id="IPR002104">
    <property type="entry name" value="Integrase_catalytic"/>
</dbReference>
<evidence type="ECO:0000313" key="6">
    <source>
        <dbReference type="Proteomes" id="UP000215506"/>
    </source>
</evidence>
<sequence length="421" mass="46855">MGGRLPKPVGTFGLPTKPKKQPNGRWRTTVRFYGASGSTQIERIGRSSDDASNRLAEAMRDFKEQLGYHRVTRNTKLIELAAELLSDLEADEAYTDGNVEDYRREIYVSTDKRANSKTVKIENSVGNLQVWQATTGELDRHLKRLVAAGLRRKAKQHKIILRAMMQIAVRHGAIDTNPIDGVSAFTRRTSRARGKVLDQDALPGFRAQVRAWAAGEAIPGTPAYTCGPPRDWSVVWVVDLICGTGLRPHEVFAVRLDDINLDADTPYLDVTGTLVEVKGSGTGGWVRKPFPKSVHGWRRMLLPEHAVQACREAMKDLEITGQPNPHGVLFPARNGSLRNPNNFGRVWRAARGENYAWVTPRTFRRVVATVIDNAYGDPERAARQLGNTEAVAKTHYIDIPETAPDNRAVLERWARGDGPKT</sequence>
<dbReference type="Proteomes" id="UP000215506">
    <property type="component" value="Unassembled WGS sequence"/>
</dbReference>
<dbReference type="PROSITE" id="PS51898">
    <property type="entry name" value="TYR_RECOMBINASE"/>
    <property type="match status" value="1"/>
</dbReference>
<dbReference type="GO" id="GO:0015074">
    <property type="term" value="P:DNA integration"/>
    <property type="evidence" value="ECO:0007669"/>
    <property type="project" value="InterPro"/>
</dbReference>
<feature type="region of interest" description="Disordered" evidence="3">
    <location>
        <begin position="1"/>
        <end position="24"/>
    </location>
</feature>
<evidence type="ECO:0000259" key="4">
    <source>
        <dbReference type="PROSITE" id="PS51898"/>
    </source>
</evidence>
<name>A0A231GSS8_9NOCA</name>
<keyword evidence="6" id="KW-1185">Reference proteome</keyword>
<protein>
    <recommendedName>
        <fullName evidence="4">Tyr recombinase domain-containing protein</fullName>
    </recommendedName>
</protein>
<organism evidence="5 6">
    <name type="scientific">Nocardia cerradoensis</name>
    <dbReference type="NCBI Taxonomy" id="85688"/>
    <lineage>
        <taxon>Bacteria</taxon>
        <taxon>Bacillati</taxon>
        <taxon>Actinomycetota</taxon>
        <taxon>Actinomycetes</taxon>
        <taxon>Mycobacteriales</taxon>
        <taxon>Nocardiaceae</taxon>
        <taxon>Nocardia</taxon>
    </lineage>
</organism>
<comment type="caution">
    <text evidence="5">The sequence shown here is derived from an EMBL/GenBank/DDBJ whole genome shotgun (WGS) entry which is preliminary data.</text>
</comment>
<dbReference type="Gene3D" id="1.10.443.10">
    <property type="entry name" value="Intergrase catalytic core"/>
    <property type="match status" value="1"/>
</dbReference>
<evidence type="ECO:0000256" key="1">
    <source>
        <dbReference type="ARBA" id="ARBA00023125"/>
    </source>
</evidence>
<reference evidence="5 6" key="1">
    <citation type="submission" date="2017-07" db="EMBL/GenBank/DDBJ databases">
        <title>First draft Genome Sequence of Nocardia cerradoensis isolated from human infection.</title>
        <authorList>
            <person name="Carrasco G."/>
        </authorList>
    </citation>
    <scope>NUCLEOTIDE SEQUENCE [LARGE SCALE GENOMIC DNA]</scope>
    <source>
        <strain evidence="5 6">CNM20130759</strain>
    </source>
</reference>
<dbReference type="InterPro" id="IPR013762">
    <property type="entry name" value="Integrase-like_cat_sf"/>
</dbReference>
<keyword evidence="2" id="KW-0233">DNA recombination</keyword>
<dbReference type="SUPFAM" id="SSF56349">
    <property type="entry name" value="DNA breaking-rejoining enzymes"/>
    <property type="match status" value="1"/>
</dbReference>
<evidence type="ECO:0000256" key="3">
    <source>
        <dbReference type="SAM" id="MobiDB-lite"/>
    </source>
</evidence>
<dbReference type="GO" id="GO:0006310">
    <property type="term" value="P:DNA recombination"/>
    <property type="evidence" value="ECO:0007669"/>
    <property type="project" value="UniProtKB-KW"/>
</dbReference>
<dbReference type="EMBL" id="NGAF01000088">
    <property type="protein sequence ID" value="OXR39679.1"/>
    <property type="molecule type" value="Genomic_DNA"/>
</dbReference>
<accession>A0A231GSS8</accession>
<evidence type="ECO:0000256" key="2">
    <source>
        <dbReference type="ARBA" id="ARBA00023172"/>
    </source>
</evidence>
<gene>
    <name evidence="5" type="ORF">B7C42_08249</name>
</gene>
<keyword evidence="1" id="KW-0238">DNA-binding</keyword>
<proteinExistence type="predicted"/>
<dbReference type="Gene3D" id="1.10.150.130">
    <property type="match status" value="1"/>
</dbReference>
<feature type="domain" description="Tyr recombinase" evidence="4">
    <location>
        <begin position="192"/>
        <end position="411"/>
    </location>
</feature>
<dbReference type="AlphaFoldDB" id="A0A231GSS8"/>
<dbReference type="InterPro" id="IPR010998">
    <property type="entry name" value="Integrase_recombinase_N"/>
</dbReference>
<dbReference type="InterPro" id="IPR011010">
    <property type="entry name" value="DNA_brk_join_enz"/>
</dbReference>
<dbReference type="GO" id="GO:0003677">
    <property type="term" value="F:DNA binding"/>
    <property type="evidence" value="ECO:0007669"/>
    <property type="project" value="UniProtKB-KW"/>
</dbReference>